<dbReference type="STRING" id="45065.Lgee_1096"/>
<evidence type="ECO:0000313" key="1">
    <source>
        <dbReference type="EMBL" id="KTD00098.1"/>
    </source>
</evidence>
<keyword evidence="2" id="KW-1185">Reference proteome</keyword>
<proteinExistence type="predicted"/>
<evidence type="ECO:0000313" key="2">
    <source>
        <dbReference type="Proteomes" id="UP000054785"/>
    </source>
</evidence>
<accession>A0A0W0TWF5</accession>
<dbReference type="PATRIC" id="fig|45065.4.peg.1172"/>
<reference evidence="1 2" key="1">
    <citation type="submission" date="2015-11" db="EMBL/GenBank/DDBJ databases">
        <title>Genomic analysis of 38 Legionella species identifies large and diverse effector repertoires.</title>
        <authorList>
            <person name="Burstein D."/>
            <person name="Amaro F."/>
            <person name="Zusman T."/>
            <person name="Lifshitz Z."/>
            <person name="Cohen O."/>
            <person name="Gilbert J.A."/>
            <person name="Pupko T."/>
            <person name="Shuman H.A."/>
            <person name="Segal G."/>
        </authorList>
    </citation>
    <scope>NUCLEOTIDE SEQUENCE [LARGE SCALE GENOMIC DNA]</scope>
    <source>
        <strain evidence="1 2">ATCC 49504</strain>
    </source>
</reference>
<organism evidence="1 2">
    <name type="scientific">Legionella geestiana</name>
    <dbReference type="NCBI Taxonomy" id="45065"/>
    <lineage>
        <taxon>Bacteria</taxon>
        <taxon>Pseudomonadati</taxon>
        <taxon>Pseudomonadota</taxon>
        <taxon>Gammaproteobacteria</taxon>
        <taxon>Legionellales</taxon>
        <taxon>Legionellaceae</taxon>
        <taxon>Legionella</taxon>
    </lineage>
</organism>
<gene>
    <name evidence="1" type="ORF">Lgee_1096</name>
</gene>
<dbReference type="EMBL" id="LNYC01000038">
    <property type="protein sequence ID" value="KTD00098.1"/>
    <property type="molecule type" value="Genomic_DNA"/>
</dbReference>
<protein>
    <submittedName>
        <fullName evidence="1">Uncharacterized protein</fullName>
    </submittedName>
</protein>
<dbReference type="Proteomes" id="UP000054785">
    <property type="component" value="Unassembled WGS sequence"/>
</dbReference>
<dbReference type="AlphaFoldDB" id="A0A0W0TWF5"/>
<name>A0A0W0TWF5_9GAMM</name>
<comment type="caution">
    <text evidence="1">The sequence shown here is derived from an EMBL/GenBank/DDBJ whole genome shotgun (WGS) entry which is preliminary data.</text>
</comment>
<sequence length="76" mass="8463">MFRDRSACMSMFGGYHVYGPPVYTMAVIPNNLTEASSTEFTRMKVNFEELQVPVQTVEPAPTEDAEQTAISVSSLR</sequence>